<evidence type="ECO:0008006" key="4">
    <source>
        <dbReference type="Google" id="ProtNLM"/>
    </source>
</evidence>
<evidence type="ECO:0000313" key="2">
    <source>
        <dbReference type="EMBL" id="CAD8069950.1"/>
    </source>
</evidence>
<dbReference type="AlphaFoldDB" id="A0A8S1LPI2"/>
<evidence type="ECO:0000313" key="3">
    <source>
        <dbReference type="Proteomes" id="UP000692954"/>
    </source>
</evidence>
<gene>
    <name evidence="2" type="ORF">PSON_ATCC_30995.1.T0260121</name>
</gene>
<feature type="transmembrane region" description="Helical" evidence="1">
    <location>
        <begin position="65"/>
        <end position="85"/>
    </location>
</feature>
<evidence type="ECO:0000256" key="1">
    <source>
        <dbReference type="SAM" id="Phobius"/>
    </source>
</evidence>
<keyword evidence="1" id="KW-0472">Membrane</keyword>
<keyword evidence="1" id="KW-0812">Transmembrane</keyword>
<dbReference type="Proteomes" id="UP000692954">
    <property type="component" value="Unassembled WGS sequence"/>
</dbReference>
<comment type="caution">
    <text evidence="2">The sequence shown here is derived from an EMBL/GenBank/DDBJ whole genome shotgun (WGS) entry which is preliminary data.</text>
</comment>
<keyword evidence="1" id="KW-1133">Transmembrane helix</keyword>
<keyword evidence="3" id="KW-1185">Reference proteome</keyword>
<protein>
    <recommendedName>
        <fullName evidence="4">Transmembrane protein</fullName>
    </recommendedName>
</protein>
<proteinExistence type="predicted"/>
<sequence>MLEKKIEESYIHYYSKIFKELIGSFLASILHIILVSKLIQIQYFFAYLLSYIFQTEQLKTITTVVFNNLLAGYYSIFIDQGFIFLSKIKYSWISDNSLPVCINLRNFNFQFRTAQDVKVSNASFQVFMKVFVLPVIYLKDRLKEIIIFSSITCFFYVSIFYTDQIQISSLQNN</sequence>
<reference evidence="2" key="1">
    <citation type="submission" date="2021-01" db="EMBL/GenBank/DDBJ databases">
        <authorList>
            <consortium name="Genoscope - CEA"/>
            <person name="William W."/>
        </authorList>
    </citation>
    <scope>NUCLEOTIDE SEQUENCE</scope>
</reference>
<feature type="transmembrane region" description="Helical" evidence="1">
    <location>
        <begin position="21"/>
        <end position="45"/>
    </location>
</feature>
<feature type="transmembrane region" description="Helical" evidence="1">
    <location>
        <begin position="145"/>
        <end position="162"/>
    </location>
</feature>
<accession>A0A8S1LPI2</accession>
<organism evidence="2 3">
    <name type="scientific">Paramecium sonneborni</name>
    <dbReference type="NCBI Taxonomy" id="65129"/>
    <lineage>
        <taxon>Eukaryota</taxon>
        <taxon>Sar</taxon>
        <taxon>Alveolata</taxon>
        <taxon>Ciliophora</taxon>
        <taxon>Intramacronucleata</taxon>
        <taxon>Oligohymenophorea</taxon>
        <taxon>Peniculida</taxon>
        <taxon>Parameciidae</taxon>
        <taxon>Paramecium</taxon>
    </lineage>
</organism>
<dbReference type="EMBL" id="CAJJDN010000026">
    <property type="protein sequence ID" value="CAD8069950.1"/>
    <property type="molecule type" value="Genomic_DNA"/>
</dbReference>
<name>A0A8S1LPI2_9CILI</name>